<accession>A0A6B0UD88</accession>
<dbReference type="AlphaFoldDB" id="A0A6B0UD88"/>
<organism evidence="1">
    <name type="scientific">Ixodes ricinus</name>
    <name type="common">Common tick</name>
    <name type="synonym">Acarus ricinus</name>
    <dbReference type="NCBI Taxonomy" id="34613"/>
    <lineage>
        <taxon>Eukaryota</taxon>
        <taxon>Metazoa</taxon>
        <taxon>Ecdysozoa</taxon>
        <taxon>Arthropoda</taxon>
        <taxon>Chelicerata</taxon>
        <taxon>Arachnida</taxon>
        <taxon>Acari</taxon>
        <taxon>Parasitiformes</taxon>
        <taxon>Ixodida</taxon>
        <taxon>Ixodoidea</taxon>
        <taxon>Ixodidae</taxon>
        <taxon>Ixodinae</taxon>
        <taxon>Ixodes</taxon>
    </lineage>
</organism>
<protein>
    <submittedName>
        <fullName evidence="1">Putative secreted protein</fullName>
    </submittedName>
</protein>
<name>A0A6B0UD88_IXORI</name>
<dbReference type="EMBL" id="GIFC01005141">
    <property type="protein sequence ID" value="MXU87224.1"/>
    <property type="molecule type" value="Transcribed_RNA"/>
</dbReference>
<proteinExistence type="predicted"/>
<evidence type="ECO:0000313" key="1">
    <source>
        <dbReference type="EMBL" id="MXU87224.1"/>
    </source>
</evidence>
<reference evidence="1" key="1">
    <citation type="submission" date="2019-12" db="EMBL/GenBank/DDBJ databases">
        <title>An insight into the sialome of adult female Ixodes ricinus ticks feeding for 6 days.</title>
        <authorList>
            <person name="Perner J."/>
            <person name="Ribeiro J.M.C."/>
        </authorList>
    </citation>
    <scope>NUCLEOTIDE SEQUENCE</scope>
    <source>
        <strain evidence="1">Semi-engorged</strain>
        <tissue evidence="1">Salivary glands</tissue>
    </source>
</reference>
<sequence length="95" mass="10664">MPRQVFLVLASFFLNQTPLTEYLFGSLLGSRNTISPCLFSIVSVTKIVTLTKRTGKKKKKSLTPVCTWQKTFLCRVITTLPKTLVPCFCSHNHAS</sequence>